<feature type="transmembrane region" description="Helical" evidence="1">
    <location>
        <begin position="297"/>
        <end position="320"/>
    </location>
</feature>
<dbReference type="Proteomes" id="UP000576082">
    <property type="component" value="Unassembled WGS sequence"/>
</dbReference>
<dbReference type="EMBL" id="JABANE010000035">
    <property type="protein sequence ID" value="NME69115.1"/>
    <property type="molecule type" value="Genomic_DNA"/>
</dbReference>
<feature type="transmembrane region" description="Helical" evidence="1">
    <location>
        <begin position="239"/>
        <end position="256"/>
    </location>
</feature>
<dbReference type="AlphaFoldDB" id="A0A7X9X9V4"/>
<organism evidence="3 4">
    <name type="scientific">Flammeovirga aprica JL-4</name>
    <dbReference type="NCBI Taxonomy" id="694437"/>
    <lineage>
        <taxon>Bacteria</taxon>
        <taxon>Pseudomonadati</taxon>
        <taxon>Bacteroidota</taxon>
        <taxon>Cytophagia</taxon>
        <taxon>Cytophagales</taxon>
        <taxon>Flammeovirgaceae</taxon>
        <taxon>Flammeovirga</taxon>
    </lineage>
</organism>
<keyword evidence="4" id="KW-1185">Reference proteome</keyword>
<evidence type="ECO:0000313" key="4">
    <source>
        <dbReference type="Proteomes" id="UP000576082"/>
    </source>
</evidence>
<feature type="transmembrane region" description="Helical" evidence="1">
    <location>
        <begin position="41"/>
        <end position="63"/>
    </location>
</feature>
<protein>
    <submittedName>
        <fullName evidence="3">DUF2157 domain-containing protein</fullName>
    </submittedName>
</protein>
<accession>A0A7X9X9V4</accession>
<keyword evidence="1" id="KW-0472">Membrane</keyword>
<dbReference type="Pfam" id="PF09925">
    <property type="entry name" value="DUF2157"/>
    <property type="match status" value="1"/>
</dbReference>
<comment type="caution">
    <text evidence="3">The sequence shown here is derived from an EMBL/GenBank/DDBJ whole genome shotgun (WGS) entry which is preliminary data.</text>
</comment>
<feature type="domain" description="DUF2157" evidence="2">
    <location>
        <begin position="43"/>
        <end position="151"/>
    </location>
</feature>
<feature type="transmembrane region" description="Helical" evidence="1">
    <location>
        <begin position="98"/>
        <end position="118"/>
    </location>
</feature>
<evidence type="ECO:0000313" key="3">
    <source>
        <dbReference type="EMBL" id="NME69115.1"/>
    </source>
</evidence>
<name>A0A7X9X9V4_9BACT</name>
<dbReference type="InterPro" id="IPR018677">
    <property type="entry name" value="DUF2157"/>
</dbReference>
<feature type="transmembrane region" description="Helical" evidence="1">
    <location>
        <begin position="263"/>
        <end position="291"/>
    </location>
</feature>
<proteinExistence type="predicted"/>
<gene>
    <name evidence="3" type="ORF">HHU12_14160</name>
</gene>
<keyword evidence="1" id="KW-0812">Transmembrane</keyword>
<evidence type="ECO:0000256" key="1">
    <source>
        <dbReference type="SAM" id="Phobius"/>
    </source>
</evidence>
<feature type="transmembrane region" description="Helical" evidence="1">
    <location>
        <begin position="176"/>
        <end position="196"/>
    </location>
</feature>
<sequence>MTKLTRNDIQIINKHADWEEREVDAVLQKNVYVDKEEWNSILRILFLVFGLGFVSIGIMFFFAYNWDDLSKTGKLITVEVVVALSVALYLFFRKKAIYANIMATSVSFLIGVMFAVFGQIYQTGANAYDFFFNWAMAITIIVLLSDFAVLWFLYLLLLVTTWHFYFSQVISGYHELYELFGIFLFYLSVFVITHFLKNANRKIPNWWMHSTVLIITAAGTLIVGYNIVESGQPIFEESVTNIVIFVAYILGVLYAIKQKYIVPFALIIFSCILLFTTFIISCILLFTTFIIRSTDDFAATALVVSLFLMLSVTGLVYQIVSLQKKWANE</sequence>
<feature type="transmembrane region" description="Helical" evidence="1">
    <location>
        <begin position="130"/>
        <end position="156"/>
    </location>
</feature>
<keyword evidence="1" id="KW-1133">Transmembrane helix</keyword>
<reference evidence="3 4" key="1">
    <citation type="submission" date="2020-04" db="EMBL/GenBank/DDBJ databases">
        <title>Flammeovirga sp. SR4, a novel species isolated from seawater.</title>
        <authorList>
            <person name="Wang X."/>
        </authorList>
    </citation>
    <scope>NUCLEOTIDE SEQUENCE [LARGE SCALE GENOMIC DNA]</scope>
    <source>
        <strain evidence="3 4">ATCC 23126</strain>
    </source>
</reference>
<feature type="transmembrane region" description="Helical" evidence="1">
    <location>
        <begin position="208"/>
        <end position="227"/>
    </location>
</feature>
<feature type="transmembrane region" description="Helical" evidence="1">
    <location>
        <begin position="75"/>
        <end position="92"/>
    </location>
</feature>
<evidence type="ECO:0000259" key="2">
    <source>
        <dbReference type="Pfam" id="PF09925"/>
    </source>
</evidence>
<dbReference type="RefSeq" id="WP_169657400.1">
    <property type="nucleotide sequence ID" value="NZ_JABANE010000035.1"/>
</dbReference>